<dbReference type="Proteomes" id="UP001500994">
    <property type="component" value="Unassembled WGS sequence"/>
</dbReference>
<evidence type="ECO:0000313" key="7">
    <source>
        <dbReference type="Proteomes" id="UP001500994"/>
    </source>
</evidence>
<dbReference type="Pfam" id="PF00733">
    <property type="entry name" value="Asn_synthase"/>
    <property type="match status" value="1"/>
</dbReference>
<protein>
    <recommendedName>
        <fullName evidence="2">asparagine synthase (glutamine-hydrolyzing)</fullName>
        <ecNumber evidence="2">6.3.5.4</ecNumber>
    </recommendedName>
</protein>
<dbReference type="InterPro" id="IPR014729">
    <property type="entry name" value="Rossmann-like_a/b/a_fold"/>
</dbReference>
<dbReference type="InterPro" id="IPR029055">
    <property type="entry name" value="Ntn_hydrolases_N"/>
</dbReference>
<evidence type="ECO:0000256" key="1">
    <source>
        <dbReference type="ARBA" id="ARBA00005187"/>
    </source>
</evidence>
<evidence type="ECO:0000259" key="5">
    <source>
        <dbReference type="Pfam" id="PF00733"/>
    </source>
</evidence>
<evidence type="ECO:0000256" key="4">
    <source>
        <dbReference type="ARBA" id="ARBA00048741"/>
    </source>
</evidence>
<comment type="catalytic activity">
    <reaction evidence="4">
        <text>L-aspartate + L-glutamine + ATP + H2O = L-asparagine + L-glutamate + AMP + diphosphate + H(+)</text>
        <dbReference type="Rhea" id="RHEA:12228"/>
        <dbReference type="ChEBI" id="CHEBI:15377"/>
        <dbReference type="ChEBI" id="CHEBI:15378"/>
        <dbReference type="ChEBI" id="CHEBI:29985"/>
        <dbReference type="ChEBI" id="CHEBI:29991"/>
        <dbReference type="ChEBI" id="CHEBI:30616"/>
        <dbReference type="ChEBI" id="CHEBI:33019"/>
        <dbReference type="ChEBI" id="CHEBI:58048"/>
        <dbReference type="ChEBI" id="CHEBI:58359"/>
        <dbReference type="ChEBI" id="CHEBI:456215"/>
        <dbReference type="EC" id="6.3.5.4"/>
    </reaction>
</comment>
<comment type="caution">
    <text evidence="6">The sequence shown here is derived from an EMBL/GenBank/DDBJ whole genome shotgun (WGS) entry which is preliminary data.</text>
</comment>
<dbReference type="PANTHER" id="PTHR43284:SF1">
    <property type="entry name" value="ASPARAGINE SYNTHETASE"/>
    <property type="match status" value="1"/>
</dbReference>
<dbReference type="InterPro" id="IPR051786">
    <property type="entry name" value="ASN_synthetase/amidase"/>
</dbReference>
<proteinExistence type="predicted"/>
<keyword evidence="3" id="KW-0061">Asparagine biosynthesis</keyword>
<dbReference type="SUPFAM" id="SSF52402">
    <property type="entry name" value="Adenine nucleotide alpha hydrolases-like"/>
    <property type="match status" value="1"/>
</dbReference>
<feature type="domain" description="Asparagine synthetase" evidence="5">
    <location>
        <begin position="190"/>
        <end position="547"/>
    </location>
</feature>
<organism evidence="6 7">
    <name type="scientific">Streptomyces lunalinharesii</name>
    <dbReference type="NCBI Taxonomy" id="333384"/>
    <lineage>
        <taxon>Bacteria</taxon>
        <taxon>Bacillati</taxon>
        <taxon>Actinomycetota</taxon>
        <taxon>Actinomycetes</taxon>
        <taxon>Kitasatosporales</taxon>
        <taxon>Streptomycetaceae</taxon>
        <taxon>Streptomyces</taxon>
    </lineage>
</organism>
<comment type="pathway">
    <text evidence="1">Amino-acid biosynthesis; L-asparagine biosynthesis; L-asparagine from L-aspartate (L-Gln route): step 1/1.</text>
</comment>
<dbReference type="Gene3D" id="3.40.50.620">
    <property type="entry name" value="HUPs"/>
    <property type="match status" value="1"/>
</dbReference>
<dbReference type="EMBL" id="BAAARK010000071">
    <property type="protein sequence ID" value="GAA2694059.1"/>
    <property type="molecule type" value="Genomic_DNA"/>
</dbReference>
<dbReference type="SUPFAM" id="SSF56235">
    <property type="entry name" value="N-terminal nucleophile aminohydrolases (Ntn hydrolases)"/>
    <property type="match status" value="1"/>
</dbReference>
<keyword evidence="7" id="KW-1185">Reference proteome</keyword>
<dbReference type="Gene3D" id="3.60.20.10">
    <property type="entry name" value="Glutamine Phosphoribosylpyrophosphate, subunit 1, domain 1"/>
    <property type="match status" value="1"/>
</dbReference>
<name>A0ABN3T5H3_9ACTN</name>
<reference evidence="6 7" key="1">
    <citation type="journal article" date="2019" name="Int. J. Syst. Evol. Microbiol.">
        <title>The Global Catalogue of Microorganisms (GCM) 10K type strain sequencing project: providing services to taxonomists for standard genome sequencing and annotation.</title>
        <authorList>
            <consortium name="The Broad Institute Genomics Platform"/>
            <consortium name="The Broad Institute Genome Sequencing Center for Infectious Disease"/>
            <person name="Wu L."/>
            <person name="Ma J."/>
        </authorList>
    </citation>
    <scope>NUCLEOTIDE SEQUENCE [LARGE SCALE GENOMIC DNA]</scope>
    <source>
        <strain evidence="6 7">JCM 16374</strain>
    </source>
</reference>
<sequence>MQTMWVAGGPGLGLSEGKRLPGFYDAGCHSAATTLAAGEGDLSLAVIGHCPIGKTEIWSTGLEAVRRRDWSTLTRWPGSYWVLACDSRRQFIAGDLAGLRSLFYACGPRGLIWSSRAGQIAKTLGAGPDLALLTAHVVVGGEHWPTRSVYEGIHQVPAGHGLLVTDGCPALLDVAAIAPPRTLDDGAQAVGEALTQAIHDYVAPHDTVSADLSGGLDSSTVVITTAQRRPVRTVTYADKLACAEDVQVARRVAEFTGAEHHVCRGGPLTYHFSHPAPAATDAPTLATANAGMDAAYLAPVAGMPLHLTGHGGDVVLESSHAAVCDLIAQGHRREAKREVVGWARLRDTAPGPLWKEVRETAAMGRGEALQRAAALLATGATSPAAKLWSWCRLNASTGWLTLEGRRTVADLLTTSAHENPTVPAGWWDDWASLAYTGAVARNEEPLLAALDVRAVHPFLDNTVVRACLAVSPAERRRLGQYKPLLAAARPDLPGWLTGRRSKGSFTPIMLSGLRTNKAALQRLVAKSPLVHAGLVDAAAVSASLAAAAFGNPGTPLAALHTFLTTCIWLDQHQHAQEIAC</sequence>
<gene>
    <name evidence="6" type="ORF">GCM10009864_81030</name>
</gene>
<dbReference type="EC" id="6.3.5.4" evidence="2"/>
<dbReference type="InterPro" id="IPR001962">
    <property type="entry name" value="Asn_synthase"/>
</dbReference>
<evidence type="ECO:0000256" key="3">
    <source>
        <dbReference type="ARBA" id="ARBA00022888"/>
    </source>
</evidence>
<evidence type="ECO:0000256" key="2">
    <source>
        <dbReference type="ARBA" id="ARBA00012737"/>
    </source>
</evidence>
<keyword evidence="3" id="KW-0028">Amino-acid biosynthesis</keyword>
<accession>A0ABN3T5H3</accession>
<evidence type="ECO:0000313" key="6">
    <source>
        <dbReference type="EMBL" id="GAA2694059.1"/>
    </source>
</evidence>
<dbReference type="PANTHER" id="PTHR43284">
    <property type="entry name" value="ASPARAGINE SYNTHETASE (GLUTAMINE-HYDROLYZING)"/>
    <property type="match status" value="1"/>
</dbReference>